<protein>
    <submittedName>
        <fullName evidence="1">Uncharacterized protein</fullName>
    </submittedName>
</protein>
<accession>A0A6J4N2Q4</accession>
<gene>
    <name evidence="1" type="ORF">AVDCRST_MAG21-1077</name>
</gene>
<organism evidence="1">
    <name type="scientific">uncultured Nocardioidaceae bacterium</name>
    <dbReference type="NCBI Taxonomy" id="253824"/>
    <lineage>
        <taxon>Bacteria</taxon>
        <taxon>Bacillati</taxon>
        <taxon>Actinomycetota</taxon>
        <taxon>Actinomycetes</taxon>
        <taxon>Propionibacteriales</taxon>
        <taxon>Nocardioidaceae</taxon>
        <taxon>environmental samples</taxon>
    </lineage>
</organism>
<sequence>MLAVRFHSFGDPSVLRADLVPEPSEPVRDQILCGSTRPA</sequence>
<dbReference type="AlphaFoldDB" id="A0A6J4N2Q4"/>
<proteinExistence type="predicted"/>
<dbReference type="EMBL" id="CADCUL010000118">
    <property type="protein sequence ID" value="CAA9376097.1"/>
    <property type="molecule type" value="Genomic_DNA"/>
</dbReference>
<reference evidence="1" key="1">
    <citation type="submission" date="2020-02" db="EMBL/GenBank/DDBJ databases">
        <authorList>
            <person name="Meier V. D."/>
        </authorList>
    </citation>
    <scope>NUCLEOTIDE SEQUENCE</scope>
    <source>
        <strain evidence="1">AVDCRST_MAG21</strain>
    </source>
</reference>
<name>A0A6J4N2Q4_9ACTN</name>
<evidence type="ECO:0000313" key="1">
    <source>
        <dbReference type="EMBL" id="CAA9376097.1"/>
    </source>
</evidence>